<protein>
    <recommendedName>
        <fullName evidence="1">Probable pectate lyase C</fullName>
    </recommendedName>
</protein>
<comment type="caution">
    <text evidence="3">The sequence shown here is derived from an EMBL/GenBank/DDBJ whole genome shotgun (WGS) entry which is preliminary data.</text>
</comment>
<dbReference type="AlphaFoldDB" id="A0A1F5ZVL9"/>
<organism evidence="3 4">
    <name type="scientific">Candidatus Gottesmanbacteria bacterium RIFCSPHIGHO2_02_FULL_39_11</name>
    <dbReference type="NCBI Taxonomy" id="1798382"/>
    <lineage>
        <taxon>Bacteria</taxon>
        <taxon>Candidatus Gottesmaniibacteriota</taxon>
    </lineage>
</organism>
<evidence type="ECO:0000256" key="2">
    <source>
        <dbReference type="SAM" id="SignalP"/>
    </source>
</evidence>
<name>A0A1F5ZVL9_9BACT</name>
<dbReference type="Gene3D" id="2.160.20.10">
    <property type="entry name" value="Single-stranded right-handed beta-helix, Pectin lyase-like"/>
    <property type="match status" value="1"/>
</dbReference>
<gene>
    <name evidence="3" type="ORF">A3D77_00995</name>
</gene>
<accession>A0A1F5ZVL9</accession>
<reference evidence="3 4" key="1">
    <citation type="journal article" date="2016" name="Nat. Commun.">
        <title>Thousands of microbial genomes shed light on interconnected biogeochemical processes in an aquifer system.</title>
        <authorList>
            <person name="Anantharaman K."/>
            <person name="Brown C.T."/>
            <person name="Hug L.A."/>
            <person name="Sharon I."/>
            <person name="Castelle C.J."/>
            <person name="Probst A.J."/>
            <person name="Thomas B.C."/>
            <person name="Singh A."/>
            <person name="Wilkins M.J."/>
            <person name="Karaoz U."/>
            <person name="Brodie E.L."/>
            <person name="Williams K.H."/>
            <person name="Hubbard S.S."/>
            <person name="Banfield J.F."/>
        </authorList>
    </citation>
    <scope>NUCLEOTIDE SEQUENCE [LARGE SCALE GENOMIC DNA]</scope>
</reference>
<evidence type="ECO:0000313" key="4">
    <source>
        <dbReference type="Proteomes" id="UP000176923"/>
    </source>
</evidence>
<dbReference type="InterPro" id="IPR036439">
    <property type="entry name" value="Dockerin_dom_sf"/>
</dbReference>
<dbReference type="Proteomes" id="UP000176923">
    <property type="component" value="Unassembled WGS sequence"/>
</dbReference>
<dbReference type="CDD" id="cd02795">
    <property type="entry name" value="CBM6-CBM35-CBM36_like"/>
    <property type="match status" value="1"/>
</dbReference>
<keyword evidence="2" id="KW-0732">Signal</keyword>
<feature type="signal peptide" evidence="2">
    <location>
        <begin position="1"/>
        <end position="25"/>
    </location>
</feature>
<feature type="chain" id="PRO_5009522932" description="Probable pectate lyase C" evidence="2">
    <location>
        <begin position="26"/>
        <end position="644"/>
    </location>
</feature>
<dbReference type="Gene3D" id="2.60.120.260">
    <property type="entry name" value="Galactose-binding domain-like"/>
    <property type="match status" value="1"/>
</dbReference>
<dbReference type="PROSITE" id="PS00018">
    <property type="entry name" value="EF_HAND_1"/>
    <property type="match status" value="1"/>
</dbReference>
<dbReference type="InterPro" id="IPR011050">
    <property type="entry name" value="Pectin_lyase_fold/virulence"/>
</dbReference>
<dbReference type="InterPro" id="IPR018247">
    <property type="entry name" value="EF_Hand_1_Ca_BS"/>
</dbReference>
<dbReference type="SUPFAM" id="SSF63446">
    <property type="entry name" value="Type I dockerin domain"/>
    <property type="match status" value="1"/>
</dbReference>
<dbReference type="CDD" id="cd14256">
    <property type="entry name" value="Dockerin_I"/>
    <property type="match status" value="1"/>
</dbReference>
<proteinExistence type="predicted"/>
<dbReference type="EMBL" id="MFJL01000012">
    <property type="protein sequence ID" value="OGG16394.1"/>
    <property type="molecule type" value="Genomic_DNA"/>
</dbReference>
<evidence type="ECO:0000256" key="1">
    <source>
        <dbReference type="ARBA" id="ARBA00016512"/>
    </source>
</evidence>
<sequence>MKIGEVFIFLLFSLIFLPNFFTAHAASTWYVSKSGNNSSGQSWATAWNELDRIDWIVVQPGDTILIDGGATSMTYISTLSLNKSGASSSPIKIQLATEAGRNGKISIFGGRSTPLPYCGQTSYDYQTSGVRQNGIYVTSGVAYVVVDGMKWRGITVYGHNQYGINLRSGSDHITIRNVEVYDNGKACPPGTTNCAGKGNYADSWTPDLPGVNLTGNFVTFERAIIRDNGQDAFQSGGGVYNFTLKESWLYNSRASPNGGYFWNSCTHSDGIQIFNGGTQGPLSIERAVIGPNLMQGLILGQTGAATINDVTIYDTLLYNTTNANIMGYDGTAPVNWTLDRVTSVRQPGANWHNVLYPGTSLQITNSIFYGGTSMTIANAGTYSNNCQYQVGGVVVGQNLDPGFVDIAGGNFALPSGSPCEGIGSSLTSASQLLGISDPVSPTPASGELSFQAESGIITAPFSINGTYISQTVETTIPSSGGKASYTFNISQGGSYVISMRVNAPSLASDSLFLNIDAEPIDPTMIWDISPLTNSFEDRTVSWRGTGTFDVNQFNPKVFNLTAGSHTLIIRGREANVQIDSISVTPNPCTLLGDLNCDGKIDGGDLILILGKYGELGGGTGGEDQNGDGKVDAVDAVILLKNWQP</sequence>
<evidence type="ECO:0000313" key="3">
    <source>
        <dbReference type="EMBL" id="OGG16394.1"/>
    </source>
</evidence>
<dbReference type="GO" id="GO:0000272">
    <property type="term" value="P:polysaccharide catabolic process"/>
    <property type="evidence" value="ECO:0007669"/>
    <property type="project" value="InterPro"/>
</dbReference>
<dbReference type="InterPro" id="IPR012334">
    <property type="entry name" value="Pectin_lyas_fold"/>
</dbReference>
<dbReference type="Gene3D" id="1.10.1330.10">
    <property type="entry name" value="Dockerin domain"/>
    <property type="match status" value="1"/>
</dbReference>
<dbReference type="SUPFAM" id="SSF51126">
    <property type="entry name" value="Pectin lyase-like"/>
    <property type="match status" value="1"/>
</dbReference>